<protein>
    <submittedName>
        <fullName evidence="3">PD-(D/E)XK nuclease family protein</fullName>
    </submittedName>
</protein>
<gene>
    <name evidence="3" type="ORF">KTQ36_07105</name>
</gene>
<evidence type="ECO:0000256" key="1">
    <source>
        <dbReference type="SAM" id="MobiDB-lite"/>
    </source>
</evidence>
<accession>A0ABS6V671</accession>
<dbReference type="Pfam" id="PF12705">
    <property type="entry name" value="PDDEXK_1"/>
    <property type="match status" value="1"/>
</dbReference>
<comment type="caution">
    <text evidence="3">The sequence shown here is derived from an EMBL/GenBank/DDBJ whole genome shotgun (WGS) entry which is preliminary data.</text>
</comment>
<organism evidence="3 4">
    <name type="scientific">Sphingomicrobium clamense</name>
    <dbReference type="NCBI Taxonomy" id="2851013"/>
    <lineage>
        <taxon>Bacteria</taxon>
        <taxon>Pseudomonadati</taxon>
        <taxon>Pseudomonadota</taxon>
        <taxon>Alphaproteobacteria</taxon>
        <taxon>Sphingomonadales</taxon>
        <taxon>Sphingomonadaceae</taxon>
        <taxon>Sphingomicrobium</taxon>
    </lineage>
</organism>
<dbReference type="InterPro" id="IPR038726">
    <property type="entry name" value="PDDEXK_AddAB-type"/>
</dbReference>
<dbReference type="EMBL" id="JAHVAH010000001">
    <property type="protein sequence ID" value="MBW0145063.1"/>
    <property type="molecule type" value="Genomic_DNA"/>
</dbReference>
<feature type="compositionally biased region" description="Basic and acidic residues" evidence="1">
    <location>
        <begin position="677"/>
        <end position="698"/>
    </location>
</feature>
<evidence type="ECO:0000259" key="2">
    <source>
        <dbReference type="Pfam" id="PF12705"/>
    </source>
</evidence>
<dbReference type="Proteomes" id="UP000698028">
    <property type="component" value="Unassembled WGS sequence"/>
</dbReference>
<evidence type="ECO:0000313" key="3">
    <source>
        <dbReference type="EMBL" id="MBW0145063.1"/>
    </source>
</evidence>
<proteinExistence type="predicted"/>
<feature type="domain" description="PD-(D/E)XK endonuclease-like" evidence="2">
    <location>
        <begin position="703"/>
        <end position="890"/>
    </location>
</feature>
<sequence>MSEGHAPDTRPTVYSIAAHRSFADALAIGLIREHGKDPLALARGRILLPTNRAVRAVREAFVRASGSGLLLPRLIPIGDPELVERIGAALDPADHDDPLPPAIAPRERQLALAKLLAEGGAGAVEAMRRAQDLGALLDQLEVEQVSPLALRELAADHPDLEDHWERLLGQLALLFDRWPALLEARGQTSLATRRNALLGSLAERWRKAPPEGFTIAAGITTAAPAVAGLLSRVARLPEGAVILPALAMEREMPTAEWDALRPEGAAPQLTHPQYHLRLLLDRMGVARDEVEPWRHGGRAAAPAVRARAVAHAMASAAFSDKWVGLAPPERRLTGVRVMELPDPAIEATAIAIAMREVLETPEKTAALVTPDRQLARRVSQQLRRWGIHADDSAGTPLSQTPLGTLLLGIIDAVSERFAPVPLLGLIKHPLVGRGDRGTWLRHARKLDGKLRGPRPPEGIEGLDRHFGDLDAWSAVRPKIVEIDALFSDKMAVGEVAGALRRSVEILAGEQAWAGQAGRVAGELIAGLEQDDTQLFVERREMATLWRDLLDQEAVRPVYGGHPRLNIWGLLEARLQQADVMILGGLNEGSWPAAPKPDPWLAPRLRRELGLQGLDYRTGLAAHDLISALGAPRVILTRAVRDGRSPTVASRFLLRLQAMTGGLARDHRIERLATSIDNHLKLKPTERPRPTPPPKDRPRDIYVTAVDRLKGDPFAFYAQAMLRLRAQDPVDGDHHAKWKGDAVHKVLEDWLEKDRCDPAKLRDRVLAMLDDEALHPMLRALWEPRLMEAIDFMGAKVEEGRAEGREPLAAERRGKRMIGDVTLHGIVDRIDRIGDKGLAIVDYKTGKPPSLTAVREGFALQLGLLGLIAEAGGFEGIEGAPSAHEYWSLAKRYGKIGFVMGVDDGAAGDFLDTTLAHFIDLADDYLTGNKPFTAKLNPAYAPYGDYDQLMRLDEWYGRE</sequence>
<feature type="region of interest" description="Disordered" evidence="1">
    <location>
        <begin position="676"/>
        <end position="698"/>
    </location>
</feature>
<reference evidence="3 4" key="1">
    <citation type="submission" date="2021-07" db="EMBL/GenBank/DDBJ databases">
        <title>The draft genome sequence of Sphingomicrobium sp. B8.</title>
        <authorList>
            <person name="Mu L."/>
        </authorList>
    </citation>
    <scope>NUCLEOTIDE SEQUENCE [LARGE SCALE GENOMIC DNA]</scope>
    <source>
        <strain evidence="3 4">B8</strain>
    </source>
</reference>
<evidence type="ECO:0000313" key="4">
    <source>
        <dbReference type="Proteomes" id="UP000698028"/>
    </source>
</evidence>
<name>A0ABS6V671_9SPHN</name>
<dbReference type="RefSeq" id="WP_218633001.1">
    <property type="nucleotide sequence ID" value="NZ_JAHVAH010000001.1"/>
</dbReference>
<keyword evidence="4" id="KW-1185">Reference proteome</keyword>